<reference evidence="2 3" key="1">
    <citation type="submission" date="2023-11" db="EMBL/GenBank/DDBJ databases">
        <title>Winogradskyella pelagius sp. nov., isolated from coastal sediment.</title>
        <authorList>
            <person name="Li F."/>
        </authorList>
    </citation>
    <scope>NUCLEOTIDE SEQUENCE [LARGE SCALE GENOMIC DNA]</scope>
    <source>
        <strain evidence="2 3">KCTC 23502</strain>
    </source>
</reference>
<organism evidence="2 3">
    <name type="scientific">Winogradskyella aquimaris</name>
    <dbReference type="NCBI Taxonomy" id="864074"/>
    <lineage>
        <taxon>Bacteria</taxon>
        <taxon>Pseudomonadati</taxon>
        <taxon>Bacteroidota</taxon>
        <taxon>Flavobacteriia</taxon>
        <taxon>Flavobacteriales</taxon>
        <taxon>Flavobacteriaceae</taxon>
        <taxon>Winogradskyella</taxon>
    </lineage>
</organism>
<sequence length="241" mass="27778">MKKLGLLLLAVPFFLMGQNESIINNITHIQVKMGHEAQFAEGVKMYKKCYEENNGEGTWNFWRRVQGANTVYAVTDTMENWAEMDDENDEAGNSCRSIFPSFILPHMESVDYMISETMPEISNDSQEGKDKVWVTYFRVDNSTDFMEVIKALSGEIKKAEGDERGYWYSVAGGSTDSADYLVAWPFDKYADLDVDMDGVWKIYEKAHGKKKTEEMRNKFRNALDDAWSYIYDKSDDLSKTE</sequence>
<dbReference type="EMBL" id="JAXDAE010000016">
    <property type="protein sequence ID" value="MDY2588407.1"/>
    <property type="molecule type" value="Genomic_DNA"/>
</dbReference>
<feature type="chain" id="PRO_5045412031" evidence="1">
    <location>
        <begin position="18"/>
        <end position="241"/>
    </location>
</feature>
<evidence type="ECO:0000256" key="1">
    <source>
        <dbReference type="SAM" id="SignalP"/>
    </source>
</evidence>
<comment type="caution">
    <text evidence="2">The sequence shown here is derived from an EMBL/GenBank/DDBJ whole genome shotgun (WGS) entry which is preliminary data.</text>
</comment>
<keyword evidence="3" id="KW-1185">Reference proteome</keyword>
<name>A0ABU5EUL2_9FLAO</name>
<proteinExistence type="predicted"/>
<feature type="signal peptide" evidence="1">
    <location>
        <begin position="1"/>
        <end position="17"/>
    </location>
</feature>
<evidence type="ECO:0000313" key="3">
    <source>
        <dbReference type="Proteomes" id="UP001285855"/>
    </source>
</evidence>
<keyword evidence="1" id="KW-0732">Signal</keyword>
<dbReference type="RefSeq" id="WP_320556755.1">
    <property type="nucleotide sequence ID" value="NZ_JAXDAE010000016.1"/>
</dbReference>
<accession>A0ABU5EUL2</accession>
<gene>
    <name evidence="2" type="ORF">SNF14_13745</name>
</gene>
<dbReference type="Proteomes" id="UP001285855">
    <property type="component" value="Unassembled WGS sequence"/>
</dbReference>
<evidence type="ECO:0000313" key="2">
    <source>
        <dbReference type="EMBL" id="MDY2588407.1"/>
    </source>
</evidence>
<protein>
    <submittedName>
        <fullName evidence="2">Uncharacterized protein</fullName>
    </submittedName>
</protein>